<keyword evidence="3" id="KW-1185">Reference proteome</keyword>
<dbReference type="Proteomes" id="UP000837857">
    <property type="component" value="Chromosome 17"/>
</dbReference>
<evidence type="ECO:0000256" key="1">
    <source>
        <dbReference type="SAM" id="MobiDB-lite"/>
    </source>
</evidence>
<dbReference type="EMBL" id="OW152829">
    <property type="protein sequence ID" value="CAH2047179.1"/>
    <property type="molecule type" value="Genomic_DNA"/>
</dbReference>
<name>A0ABN8I623_9NEOP</name>
<feature type="compositionally biased region" description="Basic and acidic residues" evidence="1">
    <location>
        <begin position="42"/>
        <end position="75"/>
    </location>
</feature>
<feature type="compositionally biased region" description="Basic and acidic residues" evidence="1">
    <location>
        <begin position="1"/>
        <end position="10"/>
    </location>
</feature>
<proteinExistence type="predicted"/>
<evidence type="ECO:0000313" key="2">
    <source>
        <dbReference type="EMBL" id="CAH2047179.1"/>
    </source>
</evidence>
<feature type="compositionally biased region" description="Basic and acidic residues" evidence="1">
    <location>
        <begin position="100"/>
        <end position="119"/>
    </location>
</feature>
<gene>
    <name evidence="2" type="ORF">IPOD504_LOCUS5655</name>
</gene>
<accession>A0ABN8I623</accession>
<sequence length="154" mass="17537">MPREVADKAEMTGVTPQRQGNLQYSEELIPKFTGTDNCYPVKDNHHNTSFGKDRSSHRRYENTRERSTNEERQAREGQSQNSRTTGQAKAMFASNNFTPERVERFDRQTDSADVTKHTVTDGPNESNMTLTADVMLTERLAERYVDANSEQTGT</sequence>
<evidence type="ECO:0000313" key="3">
    <source>
        <dbReference type="Proteomes" id="UP000837857"/>
    </source>
</evidence>
<feature type="compositionally biased region" description="Polar residues" evidence="1">
    <location>
        <begin position="76"/>
        <end position="98"/>
    </location>
</feature>
<organism evidence="2 3">
    <name type="scientific">Iphiclides podalirius</name>
    <name type="common">scarce swallowtail</name>
    <dbReference type="NCBI Taxonomy" id="110791"/>
    <lineage>
        <taxon>Eukaryota</taxon>
        <taxon>Metazoa</taxon>
        <taxon>Ecdysozoa</taxon>
        <taxon>Arthropoda</taxon>
        <taxon>Hexapoda</taxon>
        <taxon>Insecta</taxon>
        <taxon>Pterygota</taxon>
        <taxon>Neoptera</taxon>
        <taxon>Endopterygota</taxon>
        <taxon>Lepidoptera</taxon>
        <taxon>Glossata</taxon>
        <taxon>Ditrysia</taxon>
        <taxon>Papilionoidea</taxon>
        <taxon>Papilionidae</taxon>
        <taxon>Papilioninae</taxon>
        <taxon>Iphiclides</taxon>
    </lineage>
</organism>
<reference evidence="2" key="1">
    <citation type="submission" date="2022-03" db="EMBL/GenBank/DDBJ databases">
        <authorList>
            <person name="Martin H S."/>
        </authorList>
    </citation>
    <scope>NUCLEOTIDE SEQUENCE</scope>
</reference>
<protein>
    <submittedName>
        <fullName evidence="2">Uncharacterized protein</fullName>
    </submittedName>
</protein>
<feature type="compositionally biased region" description="Polar residues" evidence="1">
    <location>
        <begin position="14"/>
        <end position="24"/>
    </location>
</feature>
<feature type="non-terminal residue" evidence="2">
    <location>
        <position position="1"/>
    </location>
</feature>
<feature type="region of interest" description="Disordered" evidence="1">
    <location>
        <begin position="1"/>
        <end position="127"/>
    </location>
</feature>